<feature type="chain" id="PRO_5046385157" description="Lipoprotein" evidence="1">
    <location>
        <begin position="22"/>
        <end position="452"/>
    </location>
</feature>
<dbReference type="PROSITE" id="PS51257">
    <property type="entry name" value="PROKAR_LIPOPROTEIN"/>
    <property type="match status" value="1"/>
</dbReference>
<proteinExistence type="predicted"/>
<dbReference type="RefSeq" id="WP_204466018.1">
    <property type="nucleotide sequence ID" value="NZ_JAFBCV010000005.1"/>
</dbReference>
<reference evidence="2" key="1">
    <citation type="submission" date="2021-01" db="EMBL/GenBank/DDBJ databases">
        <title>Genomic Encyclopedia of Type Strains, Phase IV (KMG-IV): sequencing the most valuable type-strain genomes for metagenomic binning, comparative biology and taxonomic classification.</title>
        <authorList>
            <person name="Goeker M."/>
        </authorList>
    </citation>
    <scope>NUCLEOTIDE SEQUENCE</scope>
    <source>
        <strain evidence="2">DSM 21943</strain>
    </source>
</reference>
<keyword evidence="1" id="KW-0732">Signal</keyword>
<evidence type="ECO:0008006" key="4">
    <source>
        <dbReference type="Google" id="ProtNLM"/>
    </source>
</evidence>
<evidence type="ECO:0000313" key="2">
    <source>
        <dbReference type="EMBL" id="MBM7838755.1"/>
    </source>
</evidence>
<name>A0ABS2SVB6_9BACI</name>
<dbReference type="Pfam" id="PF20316">
    <property type="entry name" value="DUF6612"/>
    <property type="match status" value="1"/>
</dbReference>
<organism evidence="2 3">
    <name type="scientific">Shouchella xiaoxiensis</name>
    <dbReference type="NCBI Taxonomy" id="766895"/>
    <lineage>
        <taxon>Bacteria</taxon>
        <taxon>Bacillati</taxon>
        <taxon>Bacillota</taxon>
        <taxon>Bacilli</taxon>
        <taxon>Bacillales</taxon>
        <taxon>Bacillaceae</taxon>
        <taxon>Shouchella</taxon>
    </lineage>
</organism>
<comment type="caution">
    <text evidence="2">The sequence shown here is derived from an EMBL/GenBank/DDBJ whole genome shotgun (WGS) entry which is preliminary data.</text>
</comment>
<dbReference type="InterPro" id="IPR046720">
    <property type="entry name" value="DUF6612"/>
</dbReference>
<dbReference type="Proteomes" id="UP001179280">
    <property type="component" value="Unassembled WGS sequence"/>
</dbReference>
<feature type="signal peptide" evidence="1">
    <location>
        <begin position="1"/>
        <end position="21"/>
    </location>
</feature>
<protein>
    <recommendedName>
        <fullName evidence="4">Lipoprotein</fullName>
    </recommendedName>
</protein>
<sequence length="452" mass="51704">MRKYLLTLVGFSLLVACNQDAEETGGDEEQQEDLTVSELMALIEENHGQLESLEVAFNHTGMYGMQKEGVASYDFTNGVTHIEEEYGTIAYKDSEDFMYISEMSYQDEEEEEKILDGWREEHQNPIAYFKQFDEAFFERFDLTDNDGSYRLTYNGDEEAQELLVPAFAREFIESAAFIISEEPEDVPLDQATINAFELSFDVDEDTNRIMSYQYVADYELRVQSYEQEMEIEGSHLFSLFDEVAAIEKPDKDLVAVGNLSYDQQEQYEQESQDYVDALIQAGVFQNVDEYVERVPGEEEEDEKRASGEDYQQSFRDEFQLGLSLGFEGLDLSDEIINDYADAFLSQFAKTNYLILDSSAMSEDTFMVEVSIEGLDMLAIDRELDLLLTEELSNGNYDENITEEELISVLVEVMDRIDGESLMPAREVTVEVNRAGGGYLLLDEEPLISAFIQ</sequence>
<keyword evidence="3" id="KW-1185">Reference proteome</keyword>
<gene>
    <name evidence="2" type="ORF">JOC54_002014</name>
</gene>
<accession>A0ABS2SVB6</accession>
<evidence type="ECO:0000313" key="3">
    <source>
        <dbReference type="Proteomes" id="UP001179280"/>
    </source>
</evidence>
<evidence type="ECO:0000256" key="1">
    <source>
        <dbReference type="SAM" id="SignalP"/>
    </source>
</evidence>
<dbReference type="EMBL" id="JAFBCV010000005">
    <property type="protein sequence ID" value="MBM7838755.1"/>
    <property type="molecule type" value="Genomic_DNA"/>
</dbReference>